<dbReference type="SUPFAM" id="SSF81606">
    <property type="entry name" value="PP2C-like"/>
    <property type="match status" value="1"/>
</dbReference>
<sequence length="343" mass="37925">MFNGEIAGIFSMLICPTCQFENPHDHKFCQSCGTPLNLGSVNSQSSLGESPTLLQDDGEQNQLFSHATPTFLLSKHLKTVEYVAGTNVGRQRQKNEDYFGITSEQQKVELPHGQYLQVRGLYIVCDGMGGHAGGEVASELAVNTIKQYFDQHWVEGELPTLEMIRQSVLVTNQAIYDINQEASRSGVGRMGTTLVMLIMSNNKLAVSHVGDSRIYSVTITKGLEQITVDHEVAQREISKGVDAKIAYSRPDAYQLTQALGPRDGVYPDISFLEVCEDTLFLLVSDGLSDNDLLENHWQTHLLPLLASNGNLESGLSNLIDLANEYNGHDNITVILIRVRVFPR</sequence>
<protein>
    <submittedName>
        <fullName evidence="2">Serine/threonine phosphatase</fullName>
    </submittedName>
</protein>
<evidence type="ECO:0000259" key="1">
    <source>
        <dbReference type="PROSITE" id="PS51746"/>
    </source>
</evidence>
<dbReference type="KEGG" id="ccur:IAR63_14430"/>
<dbReference type="NCBIfam" id="NF011149">
    <property type="entry name" value="PRK14559.1"/>
    <property type="match status" value="1"/>
</dbReference>
<evidence type="ECO:0000313" key="2">
    <source>
        <dbReference type="EMBL" id="QNP29034.1"/>
    </source>
</evidence>
<dbReference type="PROSITE" id="PS51746">
    <property type="entry name" value="PPM_2"/>
    <property type="match status" value="1"/>
</dbReference>
<gene>
    <name evidence="2" type="ORF">IAR63_14430</name>
</gene>
<keyword evidence="3" id="KW-1185">Reference proteome</keyword>
<evidence type="ECO:0000313" key="3">
    <source>
        <dbReference type="Proteomes" id="UP000516013"/>
    </source>
</evidence>
<name>A0A7H0EZ18_9CYAN</name>
<dbReference type="PANTHER" id="PTHR13832">
    <property type="entry name" value="PROTEIN PHOSPHATASE 2C"/>
    <property type="match status" value="1"/>
</dbReference>
<dbReference type="PANTHER" id="PTHR13832:SF827">
    <property type="entry name" value="PROTEIN PHOSPHATASE 1L"/>
    <property type="match status" value="1"/>
</dbReference>
<dbReference type="InterPro" id="IPR036457">
    <property type="entry name" value="PPM-type-like_dom_sf"/>
</dbReference>
<accession>A0A7H0EZ18</accession>
<dbReference type="Gene3D" id="3.60.40.10">
    <property type="entry name" value="PPM-type phosphatase domain"/>
    <property type="match status" value="1"/>
</dbReference>
<dbReference type="Proteomes" id="UP000516013">
    <property type="component" value="Chromosome"/>
</dbReference>
<organism evidence="2 3">
    <name type="scientific">Cylindrospermopsis curvispora GIHE-G1</name>
    <dbReference type="NCBI Taxonomy" id="2666332"/>
    <lineage>
        <taxon>Bacteria</taxon>
        <taxon>Bacillati</taxon>
        <taxon>Cyanobacteriota</taxon>
        <taxon>Cyanophyceae</taxon>
        <taxon>Nostocales</taxon>
        <taxon>Aphanizomenonaceae</taxon>
        <taxon>Cylindrospermopsis</taxon>
    </lineage>
</organism>
<dbReference type="GO" id="GO:0004722">
    <property type="term" value="F:protein serine/threonine phosphatase activity"/>
    <property type="evidence" value="ECO:0007669"/>
    <property type="project" value="InterPro"/>
</dbReference>
<dbReference type="SMART" id="SM00331">
    <property type="entry name" value="PP2C_SIG"/>
    <property type="match status" value="1"/>
</dbReference>
<dbReference type="InterPro" id="IPR015655">
    <property type="entry name" value="PP2C"/>
</dbReference>
<dbReference type="EMBL" id="CP060822">
    <property type="protein sequence ID" value="QNP29034.1"/>
    <property type="molecule type" value="Genomic_DNA"/>
</dbReference>
<reference evidence="2 3" key="1">
    <citation type="submission" date="2020-08" db="EMBL/GenBank/DDBJ databases">
        <title>Complete genome sequence of Raphidiopsis curvispora isolated from drinking water reservoir in South Korea.</title>
        <authorList>
            <person name="Jeong J."/>
        </authorList>
    </citation>
    <scope>NUCLEOTIDE SEQUENCE [LARGE SCALE GENOMIC DNA]</scope>
    <source>
        <strain evidence="2 3">GIHE-G1</strain>
    </source>
</reference>
<dbReference type="AlphaFoldDB" id="A0A7H0EZ18"/>
<dbReference type="InterPro" id="IPR001932">
    <property type="entry name" value="PPM-type_phosphatase-like_dom"/>
</dbReference>
<feature type="domain" description="PPM-type phosphatase" evidence="1">
    <location>
        <begin position="80"/>
        <end position="338"/>
    </location>
</feature>
<dbReference type="SMART" id="SM00332">
    <property type="entry name" value="PP2Cc"/>
    <property type="match status" value="1"/>
</dbReference>
<proteinExistence type="predicted"/>
<dbReference type="Pfam" id="PF13672">
    <property type="entry name" value="PP2C_2"/>
    <property type="match status" value="1"/>
</dbReference>
<dbReference type="CDD" id="cd00143">
    <property type="entry name" value="PP2Cc"/>
    <property type="match status" value="1"/>
</dbReference>